<keyword evidence="10" id="KW-1185">Reference proteome</keyword>
<dbReference type="SUPFAM" id="SSF48452">
    <property type="entry name" value="TPR-like"/>
    <property type="match status" value="2"/>
</dbReference>
<keyword evidence="3" id="KW-0677">Repeat</keyword>
<evidence type="ECO:0000256" key="4">
    <source>
        <dbReference type="ARBA" id="ARBA00022794"/>
    </source>
</evidence>
<evidence type="ECO:0000256" key="1">
    <source>
        <dbReference type="ARBA" id="ARBA00004138"/>
    </source>
</evidence>
<dbReference type="InterPro" id="IPR011990">
    <property type="entry name" value="TPR-like_helical_dom_sf"/>
</dbReference>
<feature type="repeat" description="TPR" evidence="8">
    <location>
        <begin position="37"/>
        <end position="70"/>
    </location>
</feature>
<dbReference type="GO" id="GO:0030992">
    <property type="term" value="C:intraciliary transport particle B"/>
    <property type="evidence" value="ECO:0007669"/>
    <property type="project" value="TreeGrafter"/>
</dbReference>
<name>C1MKD1_MICPC</name>
<evidence type="ECO:0000256" key="2">
    <source>
        <dbReference type="ARBA" id="ARBA00009522"/>
    </source>
</evidence>
<protein>
    <submittedName>
        <fullName evidence="9">Predicted protein</fullName>
    </submittedName>
</protein>
<accession>C1MKD1</accession>
<dbReference type="FunFam" id="1.25.40.10:FF:000186">
    <property type="entry name" value="Tetratricopeptide repeat domain 30A"/>
    <property type="match status" value="1"/>
</dbReference>
<dbReference type="EMBL" id="GG663736">
    <property type="protein sequence ID" value="EEH59350.1"/>
    <property type="molecule type" value="Genomic_DNA"/>
</dbReference>
<dbReference type="GO" id="GO:0005879">
    <property type="term" value="C:axonemal microtubule"/>
    <property type="evidence" value="ECO:0007669"/>
    <property type="project" value="TreeGrafter"/>
</dbReference>
<evidence type="ECO:0000313" key="9">
    <source>
        <dbReference type="EMBL" id="EEH59350.1"/>
    </source>
</evidence>
<dbReference type="STRING" id="564608.C1MKD1"/>
<reference evidence="9 10" key="1">
    <citation type="journal article" date="2009" name="Science">
        <title>Green evolution and dynamic adaptations revealed by genomes of the marine picoeukaryotes Micromonas.</title>
        <authorList>
            <person name="Worden A.Z."/>
            <person name="Lee J.H."/>
            <person name="Mock T."/>
            <person name="Rouze P."/>
            <person name="Simmons M.P."/>
            <person name="Aerts A.L."/>
            <person name="Allen A.E."/>
            <person name="Cuvelier M.L."/>
            <person name="Derelle E."/>
            <person name="Everett M.V."/>
            <person name="Foulon E."/>
            <person name="Grimwood J."/>
            <person name="Gundlach H."/>
            <person name="Henrissat B."/>
            <person name="Napoli C."/>
            <person name="McDonald S.M."/>
            <person name="Parker M.S."/>
            <person name="Rombauts S."/>
            <person name="Salamov A."/>
            <person name="Von Dassow P."/>
            <person name="Badger J.H."/>
            <person name="Coutinho P.M."/>
            <person name="Demir E."/>
            <person name="Dubchak I."/>
            <person name="Gentemann C."/>
            <person name="Eikrem W."/>
            <person name="Gready J.E."/>
            <person name="John U."/>
            <person name="Lanier W."/>
            <person name="Lindquist E.A."/>
            <person name="Lucas S."/>
            <person name="Mayer K.F."/>
            <person name="Moreau H."/>
            <person name="Not F."/>
            <person name="Otillar R."/>
            <person name="Panaud O."/>
            <person name="Pangilinan J."/>
            <person name="Paulsen I."/>
            <person name="Piegu B."/>
            <person name="Poliakov A."/>
            <person name="Robbens S."/>
            <person name="Schmutz J."/>
            <person name="Toulza E."/>
            <person name="Wyss T."/>
            <person name="Zelensky A."/>
            <person name="Zhou K."/>
            <person name="Armbrust E.V."/>
            <person name="Bhattacharya D."/>
            <person name="Goodenough U.W."/>
            <person name="Van de Peer Y."/>
            <person name="Grigoriev I.V."/>
        </authorList>
    </citation>
    <scope>NUCLEOTIDE SEQUENCE [LARGE SCALE GENOMIC DNA]</scope>
    <source>
        <strain evidence="9 10">CCMP1545</strain>
    </source>
</reference>
<keyword evidence="6" id="KW-0969">Cilium</keyword>
<dbReference type="InterPro" id="IPR039941">
    <property type="entry name" value="TT30"/>
</dbReference>
<proteinExistence type="inferred from homology"/>
<dbReference type="Gene3D" id="1.25.40.10">
    <property type="entry name" value="Tetratricopeptide repeat domain"/>
    <property type="match status" value="2"/>
</dbReference>
<dbReference type="GeneID" id="9681688"/>
<dbReference type="PANTHER" id="PTHR20931:SF0">
    <property type="entry name" value="TETRATRICOPEPTIDE REPEAT PROTEIN 30"/>
    <property type="match status" value="1"/>
</dbReference>
<evidence type="ECO:0000256" key="5">
    <source>
        <dbReference type="ARBA" id="ARBA00022803"/>
    </source>
</evidence>
<evidence type="ECO:0000256" key="7">
    <source>
        <dbReference type="ARBA" id="ARBA00023273"/>
    </source>
</evidence>
<dbReference type="OMA" id="CCKHELY"/>
<dbReference type="GO" id="GO:0120170">
    <property type="term" value="F:intraciliary transport particle B binding"/>
    <property type="evidence" value="ECO:0007669"/>
    <property type="project" value="TreeGrafter"/>
</dbReference>
<organism evidence="10">
    <name type="scientific">Micromonas pusilla (strain CCMP1545)</name>
    <name type="common">Picoplanktonic green alga</name>
    <dbReference type="NCBI Taxonomy" id="564608"/>
    <lineage>
        <taxon>Eukaryota</taxon>
        <taxon>Viridiplantae</taxon>
        <taxon>Chlorophyta</taxon>
        <taxon>Mamiellophyceae</taxon>
        <taxon>Mamiellales</taxon>
        <taxon>Mamiellaceae</taxon>
        <taxon>Micromonas</taxon>
    </lineage>
</organism>
<dbReference type="eggNOG" id="KOG4340">
    <property type="taxonomic scope" value="Eukaryota"/>
</dbReference>
<dbReference type="InterPro" id="IPR019734">
    <property type="entry name" value="TPR_rpt"/>
</dbReference>
<comment type="subcellular location">
    <subcellularLocation>
        <location evidence="1">Cell projection</location>
        <location evidence="1">Cilium</location>
    </subcellularLocation>
</comment>
<dbReference type="AlphaFoldDB" id="C1MKD1"/>
<dbReference type="OrthoDB" id="10249577at2759"/>
<sequence length="654" mass="74144">MSEGGATAAIYGLIRDGQHEVCIPVLEAQLSIARKSRPALSLLGYCYYHAGYYDDAATVYESLSRLHPEQPAYKTYHVQSLFKKSAYTEATKLANEIDDPKQVARVANLKAAIAFDGDDTETCRAELEQHTEVEPSAVINLGCCLLKEARPEEARLVFTDAMHRLGYHAELAYNIALCYYRSKQFGPALKHLAEIIERGAREHPELFLSNKTERGVDCMNLAEVRSVGNSTVLKQTALIEAFNLKAAIEYAMKNPKGYHAALADMPPRSEEELDPVTLHNVALMLVDVNPVDSFHKLNFLLLSPSCPPETCGNLLMLYCKPEHAFYDLAADVLAANKRLVEKYLPRDTYDYVTALIMSHLSPEDAYLRLDILNNKHMESLRMLTRTIHGARAARDAEAVKQALLAYDDALELYVPILMSKAKIYWDIEHYNQVEQIFKAAAEHCSEHEAWRLNVAHVFFMQSLQTDEKYAEAIAYYEPIVRQHEPNLLECTAIVLANLCVAYIMTSQNEQAEELMRRIEQDEFDSEIVKLEARNFHLCIVNLVIGTLYCTKGNYAFGISRVMKSLEPFPKRLDSDTWFYAKRCFLSLIDQMTKRILSVGDETLEEINLFLDSVERHGKHVLAFFKQPSFDDVNGQTVSNEARVLKTAFLKLRGL</sequence>
<comment type="similarity">
    <text evidence="2">Belongs to the TTC30/dfy-1/fleer family.</text>
</comment>
<keyword evidence="5 8" id="KW-0802">TPR repeat</keyword>
<evidence type="ECO:0000313" key="10">
    <source>
        <dbReference type="Proteomes" id="UP000001876"/>
    </source>
</evidence>
<gene>
    <name evidence="9" type="ORF">MICPUCDRAFT_24770</name>
</gene>
<dbReference type="PROSITE" id="PS50005">
    <property type="entry name" value="TPR"/>
    <property type="match status" value="1"/>
</dbReference>
<keyword evidence="4" id="KW-0970">Cilium biogenesis/degradation</keyword>
<evidence type="ECO:0000256" key="3">
    <source>
        <dbReference type="ARBA" id="ARBA00022737"/>
    </source>
</evidence>
<dbReference type="Proteomes" id="UP000001876">
    <property type="component" value="Unassembled WGS sequence"/>
</dbReference>
<dbReference type="SMART" id="SM00028">
    <property type="entry name" value="TPR"/>
    <property type="match status" value="4"/>
</dbReference>
<evidence type="ECO:0000256" key="8">
    <source>
        <dbReference type="PROSITE-ProRule" id="PRU00339"/>
    </source>
</evidence>
<dbReference type="PANTHER" id="PTHR20931">
    <property type="entry name" value="TETRATRICOPEPTIDE REPEAT PROTEIN 30"/>
    <property type="match status" value="1"/>
</dbReference>
<dbReference type="KEGG" id="mpp:MICPUCDRAFT_24770"/>
<dbReference type="GO" id="GO:0042073">
    <property type="term" value="P:intraciliary transport"/>
    <property type="evidence" value="ECO:0007669"/>
    <property type="project" value="TreeGrafter"/>
</dbReference>
<keyword evidence="7" id="KW-0966">Cell projection</keyword>
<evidence type="ECO:0000256" key="6">
    <source>
        <dbReference type="ARBA" id="ARBA00023069"/>
    </source>
</evidence>
<dbReference type="RefSeq" id="XP_003055974.1">
    <property type="nucleotide sequence ID" value="XM_003055928.1"/>
</dbReference>